<dbReference type="Proteomes" id="UP001303473">
    <property type="component" value="Unassembled WGS sequence"/>
</dbReference>
<feature type="compositionally biased region" description="Polar residues" evidence="1">
    <location>
        <begin position="227"/>
        <end position="236"/>
    </location>
</feature>
<evidence type="ECO:0000259" key="2">
    <source>
        <dbReference type="Pfam" id="PF08766"/>
    </source>
</evidence>
<evidence type="ECO:0000256" key="1">
    <source>
        <dbReference type="SAM" id="MobiDB-lite"/>
    </source>
</evidence>
<dbReference type="AlphaFoldDB" id="A0AAN6MVQ3"/>
<reference evidence="4" key="1">
    <citation type="journal article" date="2023" name="Mol. Phylogenet. Evol.">
        <title>Genome-scale phylogeny and comparative genomics of the fungal order Sordariales.</title>
        <authorList>
            <person name="Hensen N."/>
            <person name="Bonometti L."/>
            <person name="Westerberg I."/>
            <person name="Brannstrom I.O."/>
            <person name="Guillou S."/>
            <person name="Cros-Aarteil S."/>
            <person name="Calhoun S."/>
            <person name="Haridas S."/>
            <person name="Kuo A."/>
            <person name="Mondo S."/>
            <person name="Pangilinan J."/>
            <person name="Riley R."/>
            <person name="LaButti K."/>
            <person name="Andreopoulos B."/>
            <person name="Lipzen A."/>
            <person name="Chen C."/>
            <person name="Yan M."/>
            <person name="Daum C."/>
            <person name="Ng V."/>
            <person name="Clum A."/>
            <person name="Steindorff A."/>
            <person name="Ohm R.A."/>
            <person name="Martin F."/>
            <person name="Silar P."/>
            <person name="Natvig D.O."/>
            <person name="Lalanne C."/>
            <person name="Gautier V."/>
            <person name="Ament-Velasquez S.L."/>
            <person name="Kruys A."/>
            <person name="Hutchinson M.I."/>
            <person name="Powell A.J."/>
            <person name="Barry K."/>
            <person name="Miller A.N."/>
            <person name="Grigoriev I.V."/>
            <person name="Debuchy R."/>
            <person name="Gladieux P."/>
            <person name="Hiltunen Thoren M."/>
            <person name="Johannesson H."/>
        </authorList>
    </citation>
    <scope>NUCLEOTIDE SEQUENCE [LARGE SCALE GENOMIC DNA]</scope>
    <source>
        <strain evidence="4">CBS 340.73</strain>
    </source>
</reference>
<accession>A0AAN6MVQ3</accession>
<sequence>METSDPAVDRVGQVMDKPTNSLTMDERGVHGESQAPAPTARSANADPNGTDSTTEPGGSPKENGDTAKLGSPEEIGDTDDPGSREDMGEADDLGSPEEIGDTDDLGSSASPRDTSSSDQLHRDDHKMSATKPSAPSLRESGVAHPSLSDEKKEYYSNLIDKSILKADLDNVTRKDIWKELVEACGKDICNHKKEIKTLIKDRFNTIYQGIIPLTDDEQDNTLKRKSTSISSVTLATQKRKRVARGKWPNSSSPAKKRRRPDHEAESSQSTRRARIVHLRPEEMTVIQGDTRPVYRRDKNTNAWKGTSGLLVYRGLSTDDMDSVVQVKVRPIGDKEPFYLCPEDGKHGETVFTGFDVKGELIATARAVVKDMVCDPSGTYVGFVF</sequence>
<feature type="region of interest" description="Disordered" evidence="1">
    <location>
        <begin position="225"/>
        <end position="273"/>
    </location>
</feature>
<keyword evidence="4" id="KW-1185">Reference proteome</keyword>
<dbReference type="EMBL" id="MU854083">
    <property type="protein sequence ID" value="KAK3933731.1"/>
    <property type="molecule type" value="Genomic_DNA"/>
</dbReference>
<evidence type="ECO:0000313" key="3">
    <source>
        <dbReference type="EMBL" id="KAK3933731.1"/>
    </source>
</evidence>
<dbReference type="Pfam" id="PF08766">
    <property type="entry name" value="DEK_C"/>
    <property type="match status" value="1"/>
</dbReference>
<dbReference type="InterPro" id="IPR014876">
    <property type="entry name" value="DEK_C"/>
</dbReference>
<name>A0AAN6MVQ3_9PEZI</name>
<feature type="compositionally biased region" description="Low complexity" evidence="1">
    <location>
        <begin position="107"/>
        <end position="117"/>
    </location>
</feature>
<organism evidence="3 4">
    <name type="scientific">Diplogelasinospora grovesii</name>
    <dbReference type="NCBI Taxonomy" id="303347"/>
    <lineage>
        <taxon>Eukaryota</taxon>
        <taxon>Fungi</taxon>
        <taxon>Dikarya</taxon>
        <taxon>Ascomycota</taxon>
        <taxon>Pezizomycotina</taxon>
        <taxon>Sordariomycetes</taxon>
        <taxon>Sordariomycetidae</taxon>
        <taxon>Sordariales</taxon>
        <taxon>Diplogelasinosporaceae</taxon>
        <taxon>Diplogelasinospora</taxon>
    </lineage>
</organism>
<comment type="caution">
    <text evidence="3">The sequence shown here is derived from an EMBL/GenBank/DDBJ whole genome shotgun (WGS) entry which is preliminary data.</text>
</comment>
<feature type="compositionally biased region" description="Polar residues" evidence="1">
    <location>
        <begin position="41"/>
        <end position="56"/>
    </location>
</feature>
<protein>
    <recommendedName>
        <fullName evidence="2">DEK-C domain-containing protein</fullName>
    </recommendedName>
</protein>
<proteinExistence type="predicted"/>
<feature type="region of interest" description="Disordered" evidence="1">
    <location>
        <begin position="1"/>
        <end position="149"/>
    </location>
</feature>
<evidence type="ECO:0000313" key="4">
    <source>
        <dbReference type="Proteomes" id="UP001303473"/>
    </source>
</evidence>
<feature type="compositionally biased region" description="Acidic residues" evidence="1">
    <location>
        <begin position="88"/>
        <end position="104"/>
    </location>
</feature>
<feature type="domain" description="DEK-C" evidence="2">
    <location>
        <begin position="155"/>
        <end position="203"/>
    </location>
</feature>
<gene>
    <name evidence="3" type="ORF">QBC46DRAFT_414532</name>
</gene>